<evidence type="ECO:0008006" key="3">
    <source>
        <dbReference type="Google" id="ProtNLM"/>
    </source>
</evidence>
<reference evidence="1 2" key="1">
    <citation type="submission" date="2024-03" db="EMBL/GenBank/DDBJ databases">
        <title>Novel Streptomyces species of biotechnological and ecological value are a feature of Machair soil.</title>
        <authorList>
            <person name="Prole J.R."/>
            <person name="Goodfellow M."/>
            <person name="Allenby N."/>
            <person name="Ward A.C."/>
        </authorList>
    </citation>
    <scope>NUCLEOTIDE SEQUENCE [LARGE SCALE GENOMIC DNA]</scope>
    <source>
        <strain evidence="1 2">MS1.AVA.1</strain>
    </source>
</reference>
<sequence length="141" mass="15629">MIILDTNILEKAKLGTTSTDLLKTIGTSGVDVVAVPTVVMEELIAHRSVPERRKYERAAQVLNSIAESSPWPYSPKPPVFDRGRFRDYWFDRYSEIVTVIPTSGAALQEAVHRETHVLAPCKEFGEGKKTEKSAGATRRSG</sequence>
<evidence type="ECO:0000313" key="2">
    <source>
        <dbReference type="Proteomes" id="UP001376459"/>
    </source>
</evidence>
<evidence type="ECO:0000313" key="1">
    <source>
        <dbReference type="EMBL" id="MEJ8673078.1"/>
    </source>
</evidence>
<gene>
    <name evidence="1" type="ORF">WKI71_45710</name>
</gene>
<proteinExistence type="predicted"/>
<accession>A0ABU8UVY8</accession>
<dbReference type="EMBL" id="JBBKAK010000002">
    <property type="protein sequence ID" value="MEJ8673078.1"/>
    <property type="molecule type" value="Genomic_DNA"/>
</dbReference>
<comment type="caution">
    <text evidence="1">The sequence shown here is derived from an EMBL/GenBank/DDBJ whole genome shotgun (WGS) entry which is preliminary data.</text>
</comment>
<keyword evidence="2" id="KW-1185">Reference proteome</keyword>
<organism evidence="1 2">
    <name type="scientific">Streptomyces machairae</name>
    <dbReference type="NCBI Taxonomy" id="3134109"/>
    <lineage>
        <taxon>Bacteria</taxon>
        <taxon>Bacillati</taxon>
        <taxon>Actinomycetota</taxon>
        <taxon>Actinomycetes</taxon>
        <taxon>Kitasatosporales</taxon>
        <taxon>Streptomycetaceae</taxon>
        <taxon>Streptomyces</taxon>
    </lineage>
</organism>
<name>A0ABU8UVY8_9ACTN</name>
<protein>
    <recommendedName>
        <fullName evidence="3">PIN domain-containing protein</fullName>
    </recommendedName>
</protein>
<dbReference type="Proteomes" id="UP001376459">
    <property type="component" value="Unassembled WGS sequence"/>
</dbReference>